<dbReference type="AlphaFoldDB" id="A0A9Q0HFJ9"/>
<reference evidence="1" key="1">
    <citation type="journal article" date="2023" name="Plant J.">
        <title>The genome of the king protea, Protea cynaroides.</title>
        <authorList>
            <person name="Chang J."/>
            <person name="Duong T.A."/>
            <person name="Schoeman C."/>
            <person name="Ma X."/>
            <person name="Roodt D."/>
            <person name="Barker N."/>
            <person name="Li Z."/>
            <person name="Van de Peer Y."/>
            <person name="Mizrachi E."/>
        </authorList>
    </citation>
    <scope>NUCLEOTIDE SEQUENCE</scope>
    <source>
        <tissue evidence="1">Young leaves</tissue>
    </source>
</reference>
<organism evidence="1 2">
    <name type="scientific">Protea cynaroides</name>
    <dbReference type="NCBI Taxonomy" id="273540"/>
    <lineage>
        <taxon>Eukaryota</taxon>
        <taxon>Viridiplantae</taxon>
        <taxon>Streptophyta</taxon>
        <taxon>Embryophyta</taxon>
        <taxon>Tracheophyta</taxon>
        <taxon>Spermatophyta</taxon>
        <taxon>Magnoliopsida</taxon>
        <taxon>Proteales</taxon>
        <taxon>Proteaceae</taxon>
        <taxon>Protea</taxon>
    </lineage>
</organism>
<dbReference type="Proteomes" id="UP001141806">
    <property type="component" value="Unassembled WGS sequence"/>
</dbReference>
<evidence type="ECO:0000313" key="1">
    <source>
        <dbReference type="EMBL" id="KAJ4962664.1"/>
    </source>
</evidence>
<gene>
    <name evidence="1" type="ORF">NE237_022603</name>
</gene>
<comment type="caution">
    <text evidence="1">The sequence shown here is derived from an EMBL/GenBank/DDBJ whole genome shotgun (WGS) entry which is preliminary data.</text>
</comment>
<sequence>MLVLRRALFHLAEYEAANPTTMPLVAVPSTHSTRSSVAWLNTDADFSRRIGHVSTAALIRDSNGSFIAASSSTDYVRLLAPFASLKSKQLKWDFFLLIISVFQSWRP</sequence>
<evidence type="ECO:0000313" key="2">
    <source>
        <dbReference type="Proteomes" id="UP001141806"/>
    </source>
</evidence>
<accession>A0A9Q0HFJ9</accession>
<keyword evidence="2" id="KW-1185">Reference proteome</keyword>
<protein>
    <submittedName>
        <fullName evidence="1">Uncharacterized protein</fullName>
    </submittedName>
</protein>
<name>A0A9Q0HFJ9_9MAGN</name>
<proteinExistence type="predicted"/>
<dbReference type="EMBL" id="JAMYWD010000008">
    <property type="protein sequence ID" value="KAJ4962664.1"/>
    <property type="molecule type" value="Genomic_DNA"/>
</dbReference>